<proteinExistence type="inferred from homology"/>
<protein>
    <recommendedName>
        <fullName evidence="3">peptidylprolyl isomerase</fullName>
        <ecNumber evidence="3">5.2.1.8</ecNumber>
    </recommendedName>
</protein>
<dbReference type="Pfam" id="PF05698">
    <property type="entry name" value="Trigger_C"/>
    <property type="match status" value="1"/>
</dbReference>
<dbReference type="SUPFAM" id="SSF54534">
    <property type="entry name" value="FKBP-like"/>
    <property type="match status" value="1"/>
</dbReference>
<dbReference type="GO" id="GO:0003755">
    <property type="term" value="F:peptidyl-prolyl cis-trans isomerase activity"/>
    <property type="evidence" value="ECO:0007669"/>
    <property type="project" value="UniProtKB-KW"/>
</dbReference>
<dbReference type="InterPro" id="IPR036611">
    <property type="entry name" value="Trigger_fac_ribosome-bd_sf"/>
</dbReference>
<dbReference type="InterPro" id="IPR037041">
    <property type="entry name" value="Trigger_fac_C_sf"/>
</dbReference>
<dbReference type="GO" id="GO:0051301">
    <property type="term" value="P:cell division"/>
    <property type="evidence" value="ECO:0007669"/>
    <property type="project" value="UniProtKB-KW"/>
</dbReference>
<dbReference type="InterPro" id="IPR008881">
    <property type="entry name" value="Trigger_fac_ribosome-bd_bac"/>
</dbReference>
<feature type="non-terminal residue" evidence="9">
    <location>
        <position position="1"/>
    </location>
</feature>
<evidence type="ECO:0000256" key="3">
    <source>
        <dbReference type="ARBA" id="ARBA00013194"/>
    </source>
</evidence>
<dbReference type="InterPro" id="IPR027304">
    <property type="entry name" value="Trigger_fact/SurA_dom_sf"/>
</dbReference>
<keyword evidence="4" id="KW-0697">Rotamase</keyword>
<dbReference type="PANTHER" id="PTHR30560">
    <property type="entry name" value="TRIGGER FACTOR CHAPERONE AND PEPTIDYL-PROLYL CIS/TRANS ISOMERASE"/>
    <property type="match status" value="1"/>
</dbReference>
<dbReference type="FunFam" id="3.10.50.40:FF:000001">
    <property type="entry name" value="Trigger factor"/>
    <property type="match status" value="1"/>
</dbReference>
<dbReference type="Pfam" id="PF00254">
    <property type="entry name" value="FKBP_C"/>
    <property type="match status" value="1"/>
</dbReference>
<evidence type="ECO:0000313" key="9">
    <source>
        <dbReference type="EMBL" id="VAX05651.1"/>
    </source>
</evidence>
<dbReference type="EC" id="5.2.1.8" evidence="3"/>
<keyword evidence="6 9" id="KW-0413">Isomerase</keyword>
<evidence type="ECO:0000256" key="1">
    <source>
        <dbReference type="ARBA" id="ARBA00000971"/>
    </source>
</evidence>
<dbReference type="Gene3D" id="1.10.3120.10">
    <property type="entry name" value="Trigger factor, C-terminal domain"/>
    <property type="match status" value="1"/>
</dbReference>
<sequence>GSSPSTRTTFTSLERAERYRLSSRFLDMIPENIRNRDRAYLSPPKKNNREKQRRSRANMQVTETSSEGLKRGFKVIISASDIDLKVDAEVKKIQGQIKMPGFRPGKAPLSLLKKLHGKNLLGQVLEETINTTSQEALAEQNVRPAMQPKIEVISFDEGKDLEYSIDVEMTPEFDIPDLSKLKLDRWVVEADEAQVTEAITKISAQQKNFKKAAKTRKAQDGDAVLMDFLGKIDGVAFDGGAAEGHQLELGSNSFIPGFESQLVGVRAGDEKNVEVSFPADYQAENLAGKNAVFEVKIHEVQVPADVEINDEMAKKFGLEDLAALKTLVKEQVEKENQGLARTKMKRSLLDLLAEKVSFEVPESMVSLEFDQIWQQLKMDIHREELVTNPEIKPEDIEEPGDDVKEEYHAIAVRRVRLGLLLAEIGQKNDIVVSQEEVTRQISTEAQRYPGQEKEVFEFYQKNPQAMAQVRAPLFEEKVVDFIVELADVKDKKVSRDELISAIEAENSADTAQKKPAKKKSAKKTAKKVVAKKTDAKKPVSKKAEPKKAAPKKVKAKK</sequence>
<dbReference type="PANTHER" id="PTHR30560:SF3">
    <property type="entry name" value="TRIGGER FACTOR-LIKE PROTEIN TIG, CHLOROPLASTIC"/>
    <property type="match status" value="1"/>
</dbReference>
<dbReference type="InterPro" id="IPR001179">
    <property type="entry name" value="PPIase_FKBP_dom"/>
</dbReference>
<comment type="catalytic activity">
    <reaction evidence="1">
        <text>[protein]-peptidylproline (omega=180) = [protein]-peptidylproline (omega=0)</text>
        <dbReference type="Rhea" id="RHEA:16237"/>
        <dbReference type="Rhea" id="RHEA-COMP:10747"/>
        <dbReference type="Rhea" id="RHEA-COMP:10748"/>
        <dbReference type="ChEBI" id="CHEBI:83833"/>
        <dbReference type="ChEBI" id="CHEBI:83834"/>
        <dbReference type="EC" id="5.2.1.8"/>
    </reaction>
</comment>
<dbReference type="HAMAP" id="MF_00303">
    <property type="entry name" value="Trigger_factor_Tig"/>
    <property type="match status" value="1"/>
</dbReference>
<dbReference type="Gene3D" id="3.30.70.1050">
    <property type="entry name" value="Trigger factor ribosome-binding domain"/>
    <property type="match status" value="1"/>
</dbReference>
<evidence type="ECO:0000256" key="5">
    <source>
        <dbReference type="ARBA" id="ARBA00023186"/>
    </source>
</evidence>
<feature type="region of interest" description="Disordered" evidence="7">
    <location>
        <begin position="507"/>
        <end position="557"/>
    </location>
</feature>
<dbReference type="GO" id="GO:0044183">
    <property type="term" value="F:protein folding chaperone"/>
    <property type="evidence" value="ECO:0007669"/>
    <property type="project" value="TreeGrafter"/>
</dbReference>
<dbReference type="GO" id="GO:0015031">
    <property type="term" value="P:protein transport"/>
    <property type="evidence" value="ECO:0007669"/>
    <property type="project" value="InterPro"/>
</dbReference>
<feature type="compositionally biased region" description="Basic residues" evidence="7">
    <location>
        <begin position="514"/>
        <end position="530"/>
    </location>
</feature>
<accession>A0A3B1AV90</accession>
<organism evidence="9">
    <name type="scientific">hydrothermal vent metagenome</name>
    <dbReference type="NCBI Taxonomy" id="652676"/>
    <lineage>
        <taxon>unclassified sequences</taxon>
        <taxon>metagenomes</taxon>
        <taxon>ecological metagenomes</taxon>
    </lineage>
</organism>
<dbReference type="PROSITE" id="PS50059">
    <property type="entry name" value="FKBP_PPIASE"/>
    <property type="match status" value="1"/>
</dbReference>
<dbReference type="NCBIfam" id="TIGR00115">
    <property type="entry name" value="tig"/>
    <property type="match status" value="1"/>
</dbReference>
<dbReference type="EMBL" id="UOFW01000142">
    <property type="protein sequence ID" value="VAX05651.1"/>
    <property type="molecule type" value="Genomic_DNA"/>
</dbReference>
<feature type="compositionally biased region" description="Basic and acidic residues" evidence="7">
    <location>
        <begin position="531"/>
        <end position="547"/>
    </location>
</feature>
<reference evidence="9" key="1">
    <citation type="submission" date="2018-06" db="EMBL/GenBank/DDBJ databases">
        <authorList>
            <person name="Zhirakovskaya E."/>
        </authorList>
    </citation>
    <scope>NUCLEOTIDE SEQUENCE</scope>
</reference>
<dbReference type="GO" id="GO:0043335">
    <property type="term" value="P:protein unfolding"/>
    <property type="evidence" value="ECO:0007669"/>
    <property type="project" value="TreeGrafter"/>
</dbReference>
<dbReference type="GO" id="GO:0051083">
    <property type="term" value="P:'de novo' cotranslational protein folding"/>
    <property type="evidence" value="ECO:0007669"/>
    <property type="project" value="TreeGrafter"/>
</dbReference>
<evidence type="ECO:0000256" key="7">
    <source>
        <dbReference type="SAM" id="MobiDB-lite"/>
    </source>
</evidence>
<keyword evidence="9" id="KW-0132">Cell division</keyword>
<evidence type="ECO:0000256" key="4">
    <source>
        <dbReference type="ARBA" id="ARBA00023110"/>
    </source>
</evidence>
<feature type="compositionally biased region" description="Basic residues" evidence="7">
    <location>
        <begin position="46"/>
        <end position="56"/>
    </location>
</feature>
<dbReference type="Gene3D" id="3.10.50.40">
    <property type="match status" value="1"/>
</dbReference>
<gene>
    <name evidence="9" type="ORF">MNBD_ALPHA03-1426</name>
</gene>
<keyword evidence="9" id="KW-0131">Cell cycle</keyword>
<feature type="compositionally biased region" description="Basic residues" evidence="7">
    <location>
        <begin position="548"/>
        <end position="557"/>
    </location>
</feature>
<evidence type="ECO:0000256" key="6">
    <source>
        <dbReference type="ARBA" id="ARBA00023235"/>
    </source>
</evidence>
<feature type="domain" description="PPIase FKBP-type" evidence="8">
    <location>
        <begin position="221"/>
        <end position="303"/>
    </location>
</feature>
<name>A0A3B1AV90_9ZZZZ</name>
<dbReference type="InterPro" id="IPR046357">
    <property type="entry name" value="PPIase_dom_sf"/>
</dbReference>
<dbReference type="InterPro" id="IPR008880">
    <property type="entry name" value="Trigger_fac_C"/>
</dbReference>
<dbReference type="AlphaFoldDB" id="A0A3B1AV90"/>
<evidence type="ECO:0000259" key="8">
    <source>
        <dbReference type="PROSITE" id="PS50059"/>
    </source>
</evidence>
<comment type="similarity">
    <text evidence="2">Belongs to the FKBP-type PPIase family. Tig subfamily.</text>
</comment>
<keyword evidence="5" id="KW-0143">Chaperone</keyword>
<feature type="region of interest" description="Disordered" evidence="7">
    <location>
        <begin position="36"/>
        <end position="64"/>
    </location>
</feature>
<dbReference type="InterPro" id="IPR005215">
    <property type="entry name" value="Trig_fac"/>
</dbReference>
<dbReference type="SUPFAM" id="SSF109998">
    <property type="entry name" value="Triger factor/SurA peptide-binding domain-like"/>
    <property type="match status" value="1"/>
</dbReference>
<dbReference type="Pfam" id="PF05697">
    <property type="entry name" value="Trigger_N"/>
    <property type="match status" value="1"/>
</dbReference>
<dbReference type="SUPFAM" id="SSF102735">
    <property type="entry name" value="Trigger factor ribosome-binding domain"/>
    <property type="match status" value="1"/>
</dbReference>
<dbReference type="GO" id="GO:0043022">
    <property type="term" value="F:ribosome binding"/>
    <property type="evidence" value="ECO:0007669"/>
    <property type="project" value="TreeGrafter"/>
</dbReference>
<evidence type="ECO:0000256" key="2">
    <source>
        <dbReference type="ARBA" id="ARBA00005464"/>
    </source>
</evidence>